<gene>
    <name evidence="1" type="ORF">F964_04254</name>
</gene>
<dbReference type="Gene3D" id="3.10.150.10">
    <property type="entry name" value="DNA Polymerase III, subunit A, domain 2"/>
    <property type="match status" value="1"/>
</dbReference>
<sequence>MKFKKTIELQYDNLKATVLCKSKHDVRFYLTGVYVGDGFVAATNGHMALICIEPDTVGMDVIIPGDAIDSLIRKVGNKSKIKTTLLHQIDDEFWCLNHGGNFEMFRLIEGKYPDIKRVDIPKPTEIQFKFYPKFNLEYLSIFQKVAKVYKQAFPSFYPTTENHSAYVEITNDVHGILIPLRV</sequence>
<reference evidence="1 2" key="1">
    <citation type="submission" date="2013-02" db="EMBL/GenBank/DDBJ databases">
        <title>The Genome Sequence of Acinetobacter guillouiae NIPH 991.</title>
        <authorList>
            <consortium name="The Broad Institute Genome Sequencing Platform"/>
            <consortium name="The Broad Institute Genome Sequencing Center for Infectious Disease"/>
            <person name="Cerqueira G."/>
            <person name="Feldgarden M."/>
            <person name="Courvalin P."/>
            <person name="Perichon B."/>
            <person name="Grillot-Courvalin C."/>
            <person name="Clermont D."/>
            <person name="Rocha E."/>
            <person name="Yoon E.-J."/>
            <person name="Nemec A."/>
            <person name="Walker B."/>
            <person name="Young S.K."/>
            <person name="Zeng Q."/>
            <person name="Gargeya S."/>
            <person name="Fitzgerald M."/>
            <person name="Haas B."/>
            <person name="Abouelleil A."/>
            <person name="Alvarado L."/>
            <person name="Arachchi H.M."/>
            <person name="Berlin A.M."/>
            <person name="Chapman S.B."/>
            <person name="Dewar J."/>
            <person name="Goldberg J."/>
            <person name="Griggs A."/>
            <person name="Gujja S."/>
            <person name="Hansen M."/>
            <person name="Howarth C."/>
            <person name="Imamovic A."/>
            <person name="Larimer J."/>
            <person name="McCowan C."/>
            <person name="Murphy C."/>
            <person name="Neiman D."/>
            <person name="Pearson M."/>
            <person name="Priest M."/>
            <person name="Roberts A."/>
            <person name="Saif S."/>
            <person name="Shea T."/>
            <person name="Sisk P."/>
            <person name="Sykes S."/>
            <person name="Wortman J."/>
            <person name="Nusbaum C."/>
            <person name="Birren B."/>
        </authorList>
    </citation>
    <scope>NUCLEOTIDE SEQUENCE [LARGE SCALE GENOMIC DNA]</scope>
    <source>
        <strain evidence="1 2">NIPH 991</strain>
    </source>
</reference>
<proteinExistence type="predicted"/>
<dbReference type="RefSeq" id="WP_004823326.1">
    <property type="nucleotide sequence ID" value="NZ_KB849456.1"/>
</dbReference>
<accession>N8Y7B7</accession>
<evidence type="ECO:0000313" key="1">
    <source>
        <dbReference type="EMBL" id="ENV15528.1"/>
    </source>
</evidence>
<name>N8Y7B7_ACIGI</name>
<comment type="caution">
    <text evidence="1">The sequence shown here is derived from an EMBL/GenBank/DDBJ whole genome shotgun (WGS) entry which is preliminary data.</text>
</comment>
<dbReference type="Proteomes" id="UP000013148">
    <property type="component" value="Unassembled WGS sequence"/>
</dbReference>
<evidence type="ECO:0000313" key="2">
    <source>
        <dbReference type="Proteomes" id="UP000013148"/>
    </source>
</evidence>
<dbReference type="EMBL" id="APPJ01000014">
    <property type="protein sequence ID" value="ENV15528.1"/>
    <property type="molecule type" value="Genomic_DNA"/>
</dbReference>
<dbReference type="eggNOG" id="COG0592">
    <property type="taxonomic scope" value="Bacteria"/>
</dbReference>
<dbReference type="SUPFAM" id="SSF55979">
    <property type="entry name" value="DNA clamp"/>
    <property type="match status" value="1"/>
</dbReference>
<protein>
    <submittedName>
        <fullName evidence="1">Uncharacterized protein</fullName>
    </submittedName>
</protein>
<dbReference type="PATRIC" id="fig|1217656.3.peg.4195"/>
<dbReference type="InterPro" id="IPR046938">
    <property type="entry name" value="DNA_clamp_sf"/>
</dbReference>
<organism evidence="1 2">
    <name type="scientific">Acinetobacter guillouiae NIPH 991</name>
    <dbReference type="NCBI Taxonomy" id="1217656"/>
    <lineage>
        <taxon>Bacteria</taxon>
        <taxon>Pseudomonadati</taxon>
        <taxon>Pseudomonadota</taxon>
        <taxon>Gammaproteobacteria</taxon>
        <taxon>Moraxellales</taxon>
        <taxon>Moraxellaceae</taxon>
        <taxon>Acinetobacter</taxon>
    </lineage>
</organism>
<keyword evidence="2" id="KW-1185">Reference proteome</keyword>
<dbReference type="HOGENOM" id="CLU_1479065_0_0_6"/>
<dbReference type="AlphaFoldDB" id="N8Y7B7"/>